<dbReference type="EMBL" id="AP024412">
    <property type="protein sequence ID" value="BCR35468.1"/>
    <property type="molecule type" value="Genomic_DNA"/>
</dbReference>
<proteinExistence type="predicted"/>
<accession>A0A7U9TJA9</accession>
<dbReference type="RefSeq" id="WP_176240042.1">
    <property type="nucleotide sequence ID" value="NZ_AP024412.1"/>
</dbReference>
<protein>
    <recommendedName>
        <fullName evidence="3">PqqD family protein</fullName>
    </recommendedName>
</protein>
<sequence>MRIKEGYILKDVANQYVVVPIGNEAINFNGMLRLNKTAKLLFEALLEEQEIEDLILLLKENYDISEEDALRDVKDFLTVLESKNILL</sequence>
<organism evidence="1 2">
    <name type="scientific">Mariniplasma anaerobium</name>
    <dbReference type="NCBI Taxonomy" id="2735436"/>
    <lineage>
        <taxon>Bacteria</taxon>
        <taxon>Bacillati</taxon>
        <taxon>Mycoplasmatota</taxon>
        <taxon>Mollicutes</taxon>
        <taxon>Acholeplasmatales</taxon>
        <taxon>Acholeplasmataceae</taxon>
        <taxon>Mariniplasma</taxon>
    </lineage>
</organism>
<evidence type="ECO:0000313" key="2">
    <source>
        <dbReference type="Proteomes" id="UP000620133"/>
    </source>
</evidence>
<dbReference type="Gene3D" id="1.10.10.1150">
    <property type="entry name" value="Coenzyme PQQ synthesis protein D (PqqD)"/>
    <property type="match status" value="1"/>
</dbReference>
<gene>
    <name evidence="1" type="ORF">MPAN_003610</name>
</gene>
<dbReference type="AlphaFoldDB" id="A0A7U9TJA9"/>
<dbReference type="Proteomes" id="UP000620133">
    <property type="component" value="Chromosome"/>
</dbReference>
<name>A0A7U9TJA9_9MOLU</name>
<evidence type="ECO:0008006" key="3">
    <source>
        <dbReference type="Google" id="ProtNLM"/>
    </source>
</evidence>
<keyword evidence="2" id="KW-1185">Reference proteome</keyword>
<evidence type="ECO:0000313" key="1">
    <source>
        <dbReference type="EMBL" id="BCR35468.1"/>
    </source>
</evidence>
<dbReference type="InterPro" id="IPR008792">
    <property type="entry name" value="PQQD"/>
</dbReference>
<dbReference type="Pfam" id="PF05402">
    <property type="entry name" value="PqqD"/>
    <property type="match status" value="1"/>
</dbReference>
<dbReference type="KEGG" id="manr:MPAN_003610"/>
<dbReference type="InterPro" id="IPR041881">
    <property type="entry name" value="PqqD_sf"/>
</dbReference>
<reference evidence="1" key="1">
    <citation type="submission" date="2021-01" db="EMBL/GenBank/DDBJ databases">
        <title>Draft genome sequence of Acholeplasmataceae bacterium strain Mahy22.</title>
        <authorList>
            <person name="Watanabe M."/>
            <person name="Kojima H."/>
            <person name="Fukui M."/>
        </authorList>
    </citation>
    <scope>NUCLEOTIDE SEQUENCE</scope>
    <source>
        <strain evidence="1">Mahy22</strain>
    </source>
</reference>